<dbReference type="GO" id="GO:0045892">
    <property type="term" value="P:negative regulation of DNA-templated transcription"/>
    <property type="evidence" value="ECO:0007669"/>
    <property type="project" value="TreeGrafter"/>
</dbReference>
<dbReference type="Gene3D" id="1.10.10.10">
    <property type="entry name" value="Winged helix-like DNA-binding domain superfamily/Winged helix DNA-binding domain"/>
    <property type="match status" value="1"/>
</dbReference>
<dbReference type="InterPro" id="IPR029016">
    <property type="entry name" value="GAF-like_dom_sf"/>
</dbReference>
<proteinExistence type="predicted"/>
<evidence type="ECO:0000256" key="3">
    <source>
        <dbReference type="ARBA" id="ARBA00023125"/>
    </source>
</evidence>
<dbReference type="GO" id="GO:0006071">
    <property type="term" value="P:glycerol metabolic process"/>
    <property type="evidence" value="ECO:0007669"/>
    <property type="project" value="UniProtKB-KW"/>
</dbReference>
<dbReference type="InterPro" id="IPR014757">
    <property type="entry name" value="Tscrpt_reg_IclR_C"/>
</dbReference>
<dbReference type="Pfam" id="PF01614">
    <property type="entry name" value="IclR_C"/>
    <property type="match status" value="1"/>
</dbReference>
<comment type="caution">
    <text evidence="10">The sequence shown here is derived from an EMBL/GenBank/DDBJ whole genome shotgun (WGS) entry which is preliminary data.</text>
</comment>
<dbReference type="PROSITE" id="PS51078">
    <property type="entry name" value="ICLR_ED"/>
    <property type="match status" value="1"/>
</dbReference>
<dbReference type="PANTHER" id="PTHR30136">
    <property type="entry name" value="HELIX-TURN-HELIX TRANSCRIPTIONAL REGULATOR, ICLR FAMILY"/>
    <property type="match status" value="1"/>
</dbReference>
<dbReference type="EMBL" id="VMNX01000125">
    <property type="protein sequence ID" value="MPY52166.1"/>
    <property type="molecule type" value="Genomic_DNA"/>
</dbReference>
<name>A0A5N8WZF8_9ACTN</name>
<evidence type="ECO:0000256" key="2">
    <source>
        <dbReference type="ARBA" id="ARBA00023015"/>
    </source>
</evidence>
<feature type="domain" description="IclR-ED" evidence="9">
    <location>
        <begin position="83"/>
        <end position="264"/>
    </location>
</feature>
<keyword evidence="4" id="KW-0010">Activator</keyword>
<dbReference type="GO" id="GO:0003700">
    <property type="term" value="F:DNA-binding transcription factor activity"/>
    <property type="evidence" value="ECO:0007669"/>
    <property type="project" value="TreeGrafter"/>
</dbReference>
<gene>
    <name evidence="10" type="ORF">FPZ41_27790</name>
</gene>
<evidence type="ECO:0000259" key="8">
    <source>
        <dbReference type="PROSITE" id="PS51077"/>
    </source>
</evidence>
<dbReference type="Gene3D" id="3.30.450.40">
    <property type="match status" value="1"/>
</dbReference>
<reference evidence="10 11" key="1">
    <citation type="submission" date="2019-09" db="EMBL/GenBank/DDBJ databases">
        <authorList>
            <person name="Duangmal K."/>
            <person name="Teo W.F.A."/>
            <person name="Lipun K."/>
        </authorList>
    </citation>
    <scope>NUCLEOTIDE SEQUENCE [LARGE SCALE GENOMIC DNA]</scope>
    <source>
        <strain evidence="10 11">K1PN6</strain>
    </source>
</reference>
<dbReference type="FunFam" id="1.10.10.10:FF:000056">
    <property type="entry name" value="IclR family transcriptional regulator"/>
    <property type="match status" value="1"/>
</dbReference>
<dbReference type="RefSeq" id="WP_152866408.1">
    <property type="nucleotide sequence ID" value="NZ_VMNX01000125.1"/>
</dbReference>
<dbReference type="SUPFAM" id="SSF55781">
    <property type="entry name" value="GAF domain-like"/>
    <property type="match status" value="1"/>
</dbReference>
<keyword evidence="5" id="KW-0804">Transcription</keyword>
<dbReference type="Proteomes" id="UP000373149">
    <property type="component" value="Unassembled WGS sequence"/>
</dbReference>
<accession>A0A5N8WZF8</accession>
<keyword evidence="11" id="KW-1185">Reference proteome</keyword>
<dbReference type="PANTHER" id="PTHR30136:SF24">
    <property type="entry name" value="HTH-TYPE TRANSCRIPTIONAL REPRESSOR ALLR"/>
    <property type="match status" value="1"/>
</dbReference>
<feature type="domain" description="HTH iclR-type" evidence="8">
    <location>
        <begin position="19"/>
        <end position="82"/>
    </location>
</feature>
<evidence type="ECO:0000256" key="1">
    <source>
        <dbReference type="ARBA" id="ARBA00022798"/>
    </source>
</evidence>
<keyword evidence="1" id="KW-0319">Glycerol metabolism</keyword>
<evidence type="ECO:0000313" key="11">
    <source>
        <dbReference type="Proteomes" id="UP000373149"/>
    </source>
</evidence>
<sequence>MRERSGPADTDSGGGVREVKSAARTVQVLEILANRSSDQVRLRELSEETGVPRSSLYALLQTLVACGWVRTDGTGSLYSIGIRALLTGTRYLDTDARLSLAGPVLDQLTEELGETIHFARLDGPDIVYLATRESRHYLRPFSRVGRRLPAQASALGKALLAEQPPEYLERELPAVLPSYTARTISDHTALRQHLGTVRERGYAIDDGEHIEGLVCFGFALRYSSPAEDAISCSVPTVRLSEEHRERVVAAMFRARKELERAHPR</sequence>
<dbReference type="GO" id="GO:0003677">
    <property type="term" value="F:DNA binding"/>
    <property type="evidence" value="ECO:0007669"/>
    <property type="project" value="UniProtKB-KW"/>
</dbReference>
<dbReference type="SUPFAM" id="SSF46785">
    <property type="entry name" value="Winged helix' DNA-binding domain"/>
    <property type="match status" value="1"/>
</dbReference>
<evidence type="ECO:0000313" key="10">
    <source>
        <dbReference type="EMBL" id="MPY52166.1"/>
    </source>
</evidence>
<dbReference type="InterPro" id="IPR036388">
    <property type="entry name" value="WH-like_DNA-bd_sf"/>
</dbReference>
<dbReference type="InterPro" id="IPR005471">
    <property type="entry name" value="Tscrpt_reg_IclR_N"/>
</dbReference>
<dbReference type="InterPro" id="IPR036390">
    <property type="entry name" value="WH_DNA-bd_sf"/>
</dbReference>
<evidence type="ECO:0000259" key="9">
    <source>
        <dbReference type="PROSITE" id="PS51078"/>
    </source>
</evidence>
<keyword evidence="2" id="KW-0805">Transcription regulation</keyword>
<dbReference type="SMART" id="SM00346">
    <property type="entry name" value="HTH_ICLR"/>
    <property type="match status" value="1"/>
</dbReference>
<evidence type="ECO:0000256" key="5">
    <source>
        <dbReference type="ARBA" id="ARBA00023163"/>
    </source>
</evidence>
<dbReference type="PROSITE" id="PS51077">
    <property type="entry name" value="HTH_ICLR"/>
    <property type="match status" value="1"/>
</dbReference>
<evidence type="ECO:0000256" key="6">
    <source>
        <dbReference type="ARBA" id="ARBA00058938"/>
    </source>
</evidence>
<protein>
    <recommendedName>
        <fullName evidence="7">Glycerol operon regulatory protein</fullName>
    </recommendedName>
</protein>
<organism evidence="10 11">
    <name type="scientific">Streptomyces acidicola</name>
    <dbReference type="NCBI Taxonomy" id="2596892"/>
    <lineage>
        <taxon>Bacteria</taxon>
        <taxon>Bacillati</taxon>
        <taxon>Actinomycetota</taxon>
        <taxon>Actinomycetes</taxon>
        <taxon>Kitasatosporales</taxon>
        <taxon>Streptomycetaceae</taxon>
        <taxon>Streptomyces</taxon>
    </lineage>
</organism>
<dbReference type="AlphaFoldDB" id="A0A5N8WZF8"/>
<evidence type="ECO:0000256" key="4">
    <source>
        <dbReference type="ARBA" id="ARBA00023159"/>
    </source>
</evidence>
<dbReference type="InterPro" id="IPR050707">
    <property type="entry name" value="HTH_MetabolicPath_Reg"/>
</dbReference>
<dbReference type="Pfam" id="PF09339">
    <property type="entry name" value="HTH_IclR"/>
    <property type="match status" value="1"/>
</dbReference>
<evidence type="ECO:0000256" key="7">
    <source>
        <dbReference type="ARBA" id="ARBA00070406"/>
    </source>
</evidence>
<comment type="function">
    <text evidence="6">May be an activator protein for the gylABX operon.</text>
</comment>
<keyword evidence="3" id="KW-0238">DNA-binding</keyword>